<accession>A0A9I9EIS7</accession>
<reference evidence="1" key="1">
    <citation type="submission" date="2023-03" db="UniProtKB">
        <authorList>
            <consortium name="EnsemblPlants"/>
        </authorList>
    </citation>
    <scope>IDENTIFICATION</scope>
</reference>
<dbReference type="AlphaFoldDB" id="A0A9I9EIS7"/>
<dbReference type="Gramene" id="MELO3C034330.2.1">
    <property type="protein sequence ID" value="MELO3C034330.2.1"/>
    <property type="gene ID" value="MELO3C034330.2"/>
</dbReference>
<sequence>MNCNVTLLLVTWGVILSYFVETKALKFWQIFSTTNKKLLTVVFAFEDRDSSLNLKISQLISITKLIEDDEAEKLEQLENQLAHSRFGPLIAPSQRKKECQIHLDMSICYVEDSQLAKITRDNAKITGACSWFDVTSETHVVVAILKLC</sequence>
<evidence type="ECO:0000313" key="1">
    <source>
        <dbReference type="EnsemblPlants" id="MELO3C034330.2.1"/>
    </source>
</evidence>
<organism evidence="1">
    <name type="scientific">Cucumis melo</name>
    <name type="common">Muskmelon</name>
    <dbReference type="NCBI Taxonomy" id="3656"/>
    <lineage>
        <taxon>Eukaryota</taxon>
        <taxon>Viridiplantae</taxon>
        <taxon>Streptophyta</taxon>
        <taxon>Embryophyta</taxon>
        <taxon>Tracheophyta</taxon>
        <taxon>Spermatophyta</taxon>
        <taxon>Magnoliopsida</taxon>
        <taxon>eudicotyledons</taxon>
        <taxon>Gunneridae</taxon>
        <taxon>Pentapetalae</taxon>
        <taxon>rosids</taxon>
        <taxon>fabids</taxon>
        <taxon>Cucurbitales</taxon>
        <taxon>Cucurbitaceae</taxon>
        <taxon>Benincaseae</taxon>
        <taxon>Cucumis</taxon>
    </lineage>
</organism>
<name>A0A9I9EIS7_CUCME</name>
<dbReference type="EnsemblPlants" id="MELO3C034330.2.1">
    <property type="protein sequence ID" value="MELO3C034330.2.1"/>
    <property type="gene ID" value="MELO3C034330.2"/>
</dbReference>
<proteinExistence type="predicted"/>
<protein>
    <submittedName>
        <fullName evidence="1">Uncharacterized protein</fullName>
    </submittedName>
</protein>